<feature type="transmembrane region" description="Helical" evidence="2">
    <location>
        <begin position="91"/>
        <end position="111"/>
    </location>
</feature>
<gene>
    <name evidence="3" type="ORF">CC1G_03048</name>
</gene>
<dbReference type="HOGENOM" id="CLU_409379_0_0_1"/>
<name>A8PEQ2_COPC7</name>
<reference evidence="3 4" key="1">
    <citation type="journal article" date="2010" name="Proc. Natl. Acad. Sci. U.S.A.">
        <title>Insights into evolution of multicellular fungi from the assembled chromosomes of the mushroom Coprinopsis cinerea (Coprinus cinereus).</title>
        <authorList>
            <person name="Stajich J.E."/>
            <person name="Wilke S.K."/>
            <person name="Ahren D."/>
            <person name="Au C.H."/>
            <person name="Birren B.W."/>
            <person name="Borodovsky M."/>
            <person name="Burns C."/>
            <person name="Canback B."/>
            <person name="Casselton L.A."/>
            <person name="Cheng C.K."/>
            <person name="Deng J."/>
            <person name="Dietrich F.S."/>
            <person name="Fargo D.C."/>
            <person name="Farman M.L."/>
            <person name="Gathman A.C."/>
            <person name="Goldberg J."/>
            <person name="Guigo R."/>
            <person name="Hoegger P.J."/>
            <person name="Hooker J.B."/>
            <person name="Huggins A."/>
            <person name="James T.Y."/>
            <person name="Kamada T."/>
            <person name="Kilaru S."/>
            <person name="Kodira C."/>
            <person name="Kues U."/>
            <person name="Kupfer D."/>
            <person name="Kwan H.S."/>
            <person name="Lomsadze A."/>
            <person name="Li W."/>
            <person name="Lilly W.W."/>
            <person name="Ma L.J."/>
            <person name="Mackey A.J."/>
            <person name="Manning G."/>
            <person name="Martin F."/>
            <person name="Muraguchi H."/>
            <person name="Natvig D.O."/>
            <person name="Palmerini H."/>
            <person name="Ramesh M.A."/>
            <person name="Rehmeyer C.J."/>
            <person name="Roe B.A."/>
            <person name="Shenoy N."/>
            <person name="Stanke M."/>
            <person name="Ter-Hovhannisyan V."/>
            <person name="Tunlid A."/>
            <person name="Velagapudi R."/>
            <person name="Vision T.J."/>
            <person name="Zeng Q."/>
            <person name="Zolan M.E."/>
            <person name="Pukkila P.J."/>
        </authorList>
    </citation>
    <scope>NUCLEOTIDE SEQUENCE [LARGE SCALE GENOMIC DNA]</scope>
    <source>
        <strain evidence="4">Okayama-7 / 130 / ATCC MYA-4618 / FGSC 9003</strain>
    </source>
</reference>
<proteinExistence type="predicted"/>
<organism evidence="3 4">
    <name type="scientific">Coprinopsis cinerea (strain Okayama-7 / 130 / ATCC MYA-4618 / FGSC 9003)</name>
    <name type="common">Inky cap fungus</name>
    <name type="synonym">Hormographiella aspergillata</name>
    <dbReference type="NCBI Taxonomy" id="240176"/>
    <lineage>
        <taxon>Eukaryota</taxon>
        <taxon>Fungi</taxon>
        <taxon>Dikarya</taxon>
        <taxon>Basidiomycota</taxon>
        <taxon>Agaricomycotina</taxon>
        <taxon>Agaricomycetes</taxon>
        <taxon>Agaricomycetidae</taxon>
        <taxon>Agaricales</taxon>
        <taxon>Agaricineae</taxon>
        <taxon>Psathyrellaceae</taxon>
        <taxon>Coprinopsis</taxon>
    </lineage>
</organism>
<feature type="transmembrane region" description="Helical" evidence="2">
    <location>
        <begin position="38"/>
        <end position="58"/>
    </location>
</feature>
<protein>
    <submittedName>
        <fullName evidence="3">Uncharacterized protein</fullName>
    </submittedName>
</protein>
<accession>A8PEQ2</accession>
<keyword evidence="2" id="KW-0472">Membrane</keyword>
<feature type="transmembrane region" description="Helical" evidence="2">
    <location>
        <begin position="206"/>
        <end position="224"/>
    </location>
</feature>
<sequence>MPTRWLASYWSTRPAARASRSYAKEWLHSAATSMEDRLALVAGLTLLVAGTSYVLMTLSRSKPTLRKAGVNQAVTRETASLHHMHRVSARAVISTIACLSLALLCVSMPYFSATETPMRTYFTRNGVEFFTTDTLGPELLLRHEPFWTMARLRRLMPPDKTPFLLVFQQLSSTFKSLLHKIDAELCPFNLGPMRVNTLAVIWKGEVWLGALALSGALDWLIWMFRVFSLKRPSREIEDGERDIDDGDAVDDIRGEGLEDDPDIFSINGDLSQAMHSFWVDHNFLKWLGWPLVPVVWVFGFAKMHSNSTVSRITAVFCARLPSMEECLAKLLRIHKADSVYNAGSSTASPLATPSLSIVPASPEPGAMVLLDPQSTVMEELLDSLRHKLAEQEQIIEQQRDRIERHYGLCWKMHEEYLTEIATLRSEIREWKTGQAFDSKPNGKTPQDDARLLNESEDKALVGPLSSMEIPHPASDSTVSPSVTVIFDPSEMPNDTMLFDLSFGPRTASVAESLSSIDDPFHYPWQRGSSQASLDLSQLSAESPSSGTPSEYTLKWRGRSASLGPERSPSLGSYPNSSEWVAGLCEDLSIDFAQPPKKDSPRRFEVLPGSESFIGNSSYNSGPTPSGHISRRFGGISMVNHISPAEPEFKANQLELETDKENKTRVLEEIVS</sequence>
<dbReference type="Proteomes" id="UP000001861">
    <property type="component" value="Unassembled WGS sequence"/>
</dbReference>
<feature type="region of interest" description="Disordered" evidence="1">
    <location>
        <begin position="533"/>
        <end position="552"/>
    </location>
</feature>
<dbReference type="KEGG" id="cci:CC1G_03048"/>
<keyword evidence="4" id="KW-1185">Reference proteome</keyword>
<dbReference type="RefSeq" id="XP_001840819.2">
    <property type="nucleotide sequence ID" value="XM_001840767.2"/>
</dbReference>
<evidence type="ECO:0000313" key="3">
    <source>
        <dbReference type="EMBL" id="EAU80872.2"/>
    </source>
</evidence>
<dbReference type="EMBL" id="AACS02000008">
    <property type="protein sequence ID" value="EAU80872.2"/>
    <property type="molecule type" value="Genomic_DNA"/>
</dbReference>
<dbReference type="AlphaFoldDB" id="A8PEQ2"/>
<dbReference type="VEuPathDB" id="FungiDB:CC1G_03048"/>
<dbReference type="InParanoid" id="A8PEQ2"/>
<evidence type="ECO:0000256" key="2">
    <source>
        <dbReference type="SAM" id="Phobius"/>
    </source>
</evidence>
<keyword evidence="2" id="KW-0812">Transmembrane</keyword>
<evidence type="ECO:0000313" key="4">
    <source>
        <dbReference type="Proteomes" id="UP000001861"/>
    </source>
</evidence>
<feature type="compositionally biased region" description="Low complexity" evidence="1">
    <location>
        <begin position="533"/>
        <end position="542"/>
    </location>
</feature>
<evidence type="ECO:0000256" key="1">
    <source>
        <dbReference type="SAM" id="MobiDB-lite"/>
    </source>
</evidence>
<comment type="caution">
    <text evidence="3">The sequence shown here is derived from an EMBL/GenBank/DDBJ whole genome shotgun (WGS) entry which is preliminary data.</text>
</comment>
<dbReference type="GeneID" id="6017474"/>
<keyword evidence="2" id="KW-1133">Transmembrane helix</keyword>